<comment type="caution">
    <text evidence="1">The sequence shown here is derived from an EMBL/GenBank/DDBJ whole genome shotgun (WGS) entry which is preliminary data.</text>
</comment>
<reference evidence="2" key="1">
    <citation type="journal article" date="2022" name="Mol. Ecol. Resour.">
        <title>The genomes of chicory, endive, great burdock and yacon provide insights into Asteraceae palaeo-polyploidization history and plant inulin production.</title>
        <authorList>
            <person name="Fan W."/>
            <person name="Wang S."/>
            <person name="Wang H."/>
            <person name="Wang A."/>
            <person name="Jiang F."/>
            <person name="Liu H."/>
            <person name="Zhao H."/>
            <person name="Xu D."/>
            <person name="Zhang Y."/>
        </authorList>
    </citation>
    <scope>NUCLEOTIDE SEQUENCE [LARGE SCALE GENOMIC DNA]</scope>
    <source>
        <strain evidence="2">cv. Punajuju</strain>
    </source>
</reference>
<proteinExistence type="predicted"/>
<keyword evidence="2" id="KW-1185">Reference proteome</keyword>
<reference evidence="1 2" key="2">
    <citation type="journal article" date="2022" name="Mol. Ecol. Resour.">
        <title>The genomes of chicory, endive, great burdock and yacon provide insights into Asteraceae paleo-polyploidization history and plant inulin production.</title>
        <authorList>
            <person name="Fan W."/>
            <person name="Wang S."/>
            <person name="Wang H."/>
            <person name="Wang A."/>
            <person name="Jiang F."/>
            <person name="Liu H."/>
            <person name="Zhao H."/>
            <person name="Xu D."/>
            <person name="Zhang Y."/>
        </authorList>
    </citation>
    <scope>NUCLEOTIDE SEQUENCE [LARGE SCALE GENOMIC DNA]</scope>
    <source>
        <strain evidence="2">cv. Punajuju</strain>
        <tissue evidence="1">Leaves</tissue>
    </source>
</reference>
<dbReference type="EMBL" id="CM042012">
    <property type="protein sequence ID" value="KAI3752959.1"/>
    <property type="molecule type" value="Genomic_DNA"/>
</dbReference>
<sequence>MLRSVLGGVLTPGSLVLISDDPDVGKRTLMLQVFTINCYCLRPASFNIQPPVVNPLRTTKNTKPQIISVYSEAYDLDLIWLIKRRILLQFLMSAAFDQVKLLKTEF</sequence>
<dbReference type="Proteomes" id="UP001055811">
    <property type="component" value="Linkage Group LG04"/>
</dbReference>
<evidence type="ECO:0000313" key="1">
    <source>
        <dbReference type="EMBL" id="KAI3752959.1"/>
    </source>
</evidence>
<evidence type="ECO:0000313" key="2">
    <source>
        <dbReference type="Proteomes" id="UP001055811"/>
    </source>
</evidence>
<protein>
    <submittedName>
        <fullName evidence="1">Uncharacterized protein</fullName>
    </submittedName>
</protein>
<gene>
    <name evidence="1" type="ORF">L2E82_25002</name>
</gene>
<organism evidence="1 2">
    <name type="scientific">Cichorium intybus</name>
    <name type="common">Chicory</name>
    <dbReference type="NCBI Taxonomy" id="13427"/>
    <lineage>
        <taxon>Eukaryota</taxon>
        <taxon>Viridiplantae</taxon>
        <taxon>Streptophyta</taxon>
        <taxon>Embryophyta</taxon>
        <taxon>Tracheophyta</taxon>
        <taxon>Spermatophyta</taxon>
        <taxon>Magnoliopsida</taxon>
        <taxon>eudicotyledons</taxon>
        <taxon>Gunneridae</taxon>
        <taxon>Pentapetalae</taxon>
        <taxon>asterids</taxon>
        <taxon>campanulids</taxon>
        <taxon>Asterales</taxon>
        <taxon>Asteraceae</taxon>
        <taxon>Cichorioideae</taxon>
        <taxon>Cichorieae</taxon>
        <taxon>Cichoriinae</taxon>
        <taxon>Cichorium</taxon>
    </lineage>
</organism>
<name>A0ACB9E217_CICIN</name>
<accession>A0ACB9E217</accession>